<dbReference type="RefSeq" id="WP_066764581.1">
    <property type="nucleotide sequence ID" value="NZ_BMIO01000002.1"/>
</dbReference>
<keyword evidence="3" id="KW-1185">Reference proteome</keyword>
<dbReference type="InterPro" id="IPR001206">
    <property type="entry name" value="Diacylglycerol_kinase_cat_dom"/>
</dbReference>
<dbReference type="Pfam" id="PF00781">
    <property type="entry name" value="DAGK_cat"/>
    <property type="match status" value="1"/>
</dbReference>
<dbReference type="Proteomes" id="UP000598997">
    <property type="component" value="Unassembled WGS sequence"/>
</dbReference>
<gene>
    <name evidence="2" type="ORF">GCM10010989_07540</name>
</gene>
<evidence type="ECO:0000313" key="2">
    <source>
        <dbReference type="EMBL" id="GGD35887.1"/>
    </source>
</evidence>
<dbReference type="EMBL" id="BMIO01000002">
    <property type="protein sequence ID" value="GGD35887.1"/>
    <property type="molecule type" value="Genomic_DNA"/>
</dbReference>
<sequence>MAHARKTWLVINPDSGSYDDKAFEALQDCCGRNGIDVDRVIRFPKDDLPTPQELDAAGIEFVTIYTGDGTINALVIGLYGWEGAVLILPGGTMNLLSIRLHGDAEPDEIVQRFCSGHARNERPFVIRCDAGDALAGMMAGPACAWSEVREAMRHFDVVGMAGSAAEAVRESTDGPMVRVIDPPLGRADGYPLVLMSPEGGKMSVDGYHAETLGEYAQQSLALIKRDFREGPHDELGRLDKMTITAREGERLDILVDGEPRDLDCEATFRVVPCEVDLVVTRG</sequence>
<name>A0A916Y912_9SPHN</name>
<dbReference type="OrthoDB" id="7199213at2"/>
<accession>A0A916Y912</accession>
<dbReference type="SUPFAM" id="SSF111331">
    <property type="entry name" value="NAD kinase/diacylglycerol kinase-like"/>
    <property type="match status" value="1"/>
</dbReference>
<keyword evidence="2" id="KW-0808">Transferase</keyword>
<evidence type="ECO:0000313" key="3">
    <source>
        <dbReference type="Proteomes" id="UP000598997"/>
    </source>
</evidence>
<feature type="domain" description="DAGKc" evidence="1">
    <location>
        <begin position="2"/>
        <end position="134"/>
    </location>
</feature>
<dbReference type="InterPro" id="IPR017438">
    <property type="entry name" value="ATP-NAD_kinase_N"/>
</dbReference>
<comment type="caution">
    <text evidence="2">The sequence shown here is derived from an EMBL/GenBank/DDBJ whole genome shotgun (WGS) entry which is preliminary data.</text>
</comment>
<dbReference type="Gene3D" id="3.40.50.10330">
    <property type="entry name" value="Probable inorganic polyphosphate/atp-NAD kinase, domain 1"/>
    <property type="match status" value="1"/>
</dbReference>
<keyword evidence="2" id="KW-0418">Kinase</keyword>
<dbReference type="AlphaFoldDB" id="A0A916Y912"/>
<dbReference type="InterPro" id="IPR016064">
    <property type="entry name" value="NAD/diacylglycerol_kinase_sf"/>
</dbReference>
<reference evidence="2 3" key="1">
    <citation type="journal article" date="2014" name="Int. J. Syst. Evol. Microbiol.">
        <title>Complete genome sequence of Corynebacterium casei LMG S-19264T (=DSM 44701T), isolated from a smear-ripened cheese.</title>
        <authorList>
            <consortium name="US DOE Joint Genome Institute (JGI-PGF)"/>
            <person name="Walter F."/>
            <person name="Albersmeier A."/>
            <person name="Kalinowski J."/>
            <person name="Ruckert C."/>
        </authorList>
    </citation>
    <scope>NUCLEOTIDE SEQUENCE [LARGE SCALE GENOMIC DNA]</scope>
    <source>
        <strain evidence="2 3">CGMCC 1.15358</strain>
    </source>
</reference>
<protein>
    <submittedName>
        <fullName evidence="2">Diacylglycerol kinase</fullName>
    </submittedName>
</protein>
<proteinExistence type="predicted"/>
<dbReference type="GO" id="GO:0016301">
    <property type="term" value="F:kinase activity"/>
    <property type="evidence" value="ECO:0007669"/>
    <property type="project" value="UniProtKB-KW"/>
</dbReference>
<dbReference type="PROSITE" id="PS50146">
    <property type="entry name" value="DAGK"/>
    <property type="match status" value="1"/>
</dbReference>
<evidence type="ECO:0000259" key="1">
    <source>
        <dbReference type="PROSITE" id="PS50146"/>
    </source>
</evidence>
<organism evidence="2 3">
    <name type="scientific">Croceicoccus pelagius</name>
    <dbReference type="NCBI Taxonomy" id="1703341"/>
    <lineage>
        <taxon>Bacteria</taxon>
        <taxon>Pseudomonadati</taxon>
        <taxon>Pseudomonadota</taxon>
        <taxon>Alphaproteobacteria</taxon>
        <taxon>Sphingomonadales</taxon>
        <taxon>Erythrobacteraceae</taxon>
        <taxon>Croceicoccus</taxon>
    </lineage>
</organism>